<feature type="chain" id="PRO_5040182057" evidence="1">
    <location>
        <begin position="27"/>
        <end position="110"/>
    </location>
</feature>
<name>A0A9Q3K964_9BASI</name>
<sequence length="110" mass="11817">MHDLWVMHSSEFILKIIVAYLGLLHAPLEDPSREVEPREPHTQQLIGLSNPHGMGGLLCSNLGTFGIPQWSNDPNHNGEESLATGPASVCFLDGAGPLDSQLPPPLSDEG</sequence>
<dbReference type="Proteomes" id="UP000765509">
    <property type="component" value="Unassembled WGS sequence"/>
</dbReference>
<dbReference type="AlphaFoldDB" id="A0A9Q3K964"/>
<evidence type="ECO:0000256" key="1">
    <source>
        <dbReference type="SAM" id="SignalP"/>
    </source>
</evidence>
<reference evidence="2" key="1">
    <citation type="submission" date="2021-03" db="EMBL/GenBank/DDBJ databases">
        <title>Draft genome sequence of rust myrtle Austropuccinia psidii MF-1, a brazilian biotype.</title>
        <authorList>
            <person name="Quecine M.C."/>
            <person name="Pachon D.M.R."/>
            <person name="Bonatelli M.L."/>
            <person name="Correr F.H."/>
            <person name="Franceschini L.M."/>
            <person name="Leite T.F."/>
            <person name="Margarido G.R.A."/>
            <person name="Almeida C.A."/>
            <person name="Ferrarezi J.A."/>
            <person name="Labate C.A."/>
        </authorList>
    </citation>
    <scope>NUCLEOTIDE SEQUENCE</scope>
    <source>
        <strain evidence="2">MF-1</strain>
    </source>
</reference>
<dbReference type="EMBL" id="AVOT02099920">
    <property type="protein sequence ID" value="MBW0577118.1"/>
    <property type="molecule type" value="Genomic_DNA"/>
</dbReference>
<keyword evidence="3" id="KW-1185">Reference proteome</keyword>
<proteinExistence type="predicted"/>
<protein>
    <submittedName>
        <fullName evidence="2">Uncharacterized protein</fullName>
    </submittedName>
</protein>
<accession>A0A9Q3K964</accession>
<evidence type="ECO:0000313" key="2">
    <source>
        <dbReference type="EMBL" id="MBW0577118.1"/>
    </source>
</evidence>
<organism evidence="2 3">
    <name type="scientific">Austropuccinia psidii MF-1</name>
    <dbReference type="NCBI Taxonomy" id="1389203"/>
    <lineage>
        <taxon>Eukaryota</taxon>
        <taxon>Fungi</taxon>
        <taxon>Dikarya</taxon>
        <taxon>Basidiomycota</taxon>
        <taxon>Pucciniomycotina</taxon>
        <taxon>Pucciniomycetes</taxon>
        <taxon>Pucciniales</taxon>
        <taxon>Sphaerophragmiaceae</taxon>
        <taxon>Austropuccinia</taxon>
    </lineage>
</organism>
<feature type="signal peptide" evidence="1">
    <location>
        <begin position="1"/>
        <end position="26"/>
    </location>
</feature>
<gene>
    <name evidence="2" type="ORF">O181_116833</name>
</gene>
<comment type="caution">
    <text evidence="2">The sequence shown here is derived from an EMBL/GenBank/DDBJ whole genome shotgun (WGS) entry which is preliminary data.</text>
</comment>
<evidence type="ECO:0000313" key="3">
    <source>
        <dbReference type="Proteomes" id="UP000765509"/>
    </source>
</evidence>
<keyword evidence="1" id="KW-0732">Signal</keyword>